<dbReference type="InterPro" id="IPR000682">
    <property type="entry name" value="PCMT"/>
</dbReference>
<evidence type="ECO:0000313" key="13">
    <source>
        <dbReference type="EMBL" id="QUX28947.1"/>
    </source>
</evidence>
<dbReference type="Pfam" id="PF01135">
    <property type="entry name" value="PCMT"/>
    <property type="match status" value="1"/>
</dbReference>
<evidence type="ECO:0000256" key="9">
    <source>
        <dbReference type="ARBA" id="ARBA00030757"/>
    </source>
</evidence>
<evidence type="ECO:0000313" key="14">
    <source>
        <dbReference type="Proteomes" id="UP000678016"/>
    </source>
</evidence>
<dbReference type="Gene3D" id="3.40.50.150">
    <property type="entry name" value="Vaccinia Virus protein VP39"/>
    <property type="match status" value="1"/>
</dbReference>
<dbReference type="PANTHER" id="PTHR11579">
    <property type="entry name" value="PROTEIN-L-ISOASPARTATE O-METHYLTRANSFERASE"/>
    <property type="match status" value="1"/>
</dbReference>
<dbReference type="SUPFAM" id="SSF53335">
    <property type="entry name" value="S-adenosyl-L-methionine-dependent methyltransferases"/>
    <property type="match status" value="1"/>
</dbReference>
<keyword evidence="7" id="KW-0808">Transferase</keyword>
<dbReference type="RefSeq" id="WP_212641854.1">
    <property type="nucleotide sequence ID" value="NZ_CP074132.1"/>
</dbReference>
<dbReference type="PANTHER" id="PTHR11579:SF0">
    <property type="entry name" value="PROTEIN-L-ISOASPARTATE(D-ASPARTATE) O-METHYLTRANSFERASE"/>
    <property type="match status" value="1"/>
</dbReference>
<dbReference type="GO" id="GO:0032259">
    <property type="term" value="P:methylation"/>
    <property type="evidence" value="ECO:0007669"/>
    <property type="project" value="UniProtKB-KW"/>
</dbReference>
<feature type="region of interest" description="Disordered" evidence="12">
    <location>
        <begin position="366"/>
        <end position="389"/>
    </location>
</feature>
<dbReference type="CDD" id="cd02440">
    <property type="entry name" value="AdoMet_MTases"/>
    <property type="match status" value="1"/>
</dbReference>
<reference evidence="14" key="1">
    <citation type="submission" date="2021-05" db="EMBL/GenBank/DDBJ databases">
        <title>Direct Submission.</title>
        <authorList>
            <person name="Li K."/>
            <person name="Gao J."/>
        </authorList>
    </citation>
    <scope>NUCLEOTIDE SEQUENCE [LARGE SCALE GENOMIC DNA]</scope>
    <source>
        <strain evidence="14">HDS12</strain>
    </source>
</reference>
<evidence type="ECO:0000256" key="8">
    <source>
        <dbReference type="ARBA" id="ARBA00022691"/>
    </source>
</evidence>
<organism evidence="13 14">
    <name type="scientific">Nocardiopsis akebiae</name>
    <dbReference type="NCBI Taxonomy" id="2831968"/>
    <lineage>
        <taxon>Bacteria</taxon>
        <taxon>Bacillati</taxon>
        <taxon>Actinomycetota</taxon>
        <taxon>Actinomycetes</taxon>
        <taxon>Streptosporangiales</taxon>
        <taxon>Nocardiopsidaceae</taxon>
        <taxon>Nocardiopsis</taxon>
    </lineage>
</organism>
<keyword evidence="5" id="KW-0963">Cytoplasm</keyword>
<evidence type="ECO:0000256" key="11">
    <source>
        <dbReference type="ARBA" id="ARBA00031350"/>
    </source>
</evidence>
<evidence type="ECO:0000256" key="3">
    <source>
        <dbReference type="ARBA" id="ARBA00011890"/>
    </source>
</evidence>
<evidence type="ECO:0000256" key="2">
    <source>
        <dbReference type="ARBA" id="ARBA00005369"/>
    </source>
</evidence>
<evidence type="ECO:0000256" key="10">
    <source>
        <dbReference type="ARBA" id="ARBA00031323"/>
    </source>
</evidence>
<sequence>MTNPEHLSSRLVEEIAPSPAWRDTFERVPRHRFIPDRIWVEDGDELTTLDRADDPEAWSRACYADRPVITQIDDGDPTGRGYSSSSASMPSIVALMLEATDLAAGQRVLEIGTGTGWNAALLADRVGAGNVTSVEIDPAVAARAEENLEGHGVHVVVGDGEKGCPPDAPYDRVLATAAVQRVPYPWVEQTAPGGRVVTPWGTSFHNGTLLRLRVGADGTASGRFGGNAGFMWVRGQRTPHGTLEERVRPDHEYAESTTDLHPYEPVGDFDASFAIGLRVPGMKDLLVFDDDVPGNPDYTVYLMDPGSGSWASWRIRSGSHEFGVRQHGPRRLFDELAGAHAWWREAGRPEHSRFGVTVTSGGQRVWLDDPNNVLPTGQSAAGRTENGQA</sequence>
<keyword evidence="8" id="KW-0949">S-adenosyl-L-methionine</keyword>
<dbReference type="EC" id="2.1.1.77" evidence="3"/>
<keyword evidence="6 13" id="KW-0489">Methyltransferase</keyword>
<comment type="subcellular location">
    <subcellularLocation>
        <location evidence="1">Cytoplasm</location>
    </subcellularLocation>
</comment>
<evidence type="ECO:0000256" key="7">
    <source>
        <dbReference type="ARBA" id="ARBA00022679"/>
    </source>
</evidence>
<keyword evidence="14" id="KW-1185">Reference proteome</keyword>
<dbReference type="GO" id="GO:0008168">
    <property type="term" value="F:methyltransferase activity"/>
    <property type="evidence" value="ECO:0007669"/>
    <property type="project" value="UniProtKB-KW"/>
</dbReference>
<evidence type="ECO:0000256" key="5">
    <source>
        <dbReference type="ARBA" id="ARBA00022490"/>
    </source>
</evidence>
<evidence type="ECO:0000256" key="1">
    <source>
        <dbReference type="ARBA" id="ARBA00004496"/>
    </source>
</evidence>
<feature type="compositionally biased region" description="Polar residues" evidence="12">
    <location>
        <begin position="373"/>
        <end position="389"/>
    </location>
</feature>
<name>A0ABX8C497_9ACTN</name>
<protein>
    <recommendedName>
        <fullName evidence="4">Protein-L-isoaspartate O-methyltransferase</fullName>
        <ecNumber evidence="3">2.1.1.77</ecNumber>
    </recommendedName>
    <alternativeName>
        <fullName evidence="11">L-isoaspartyl protein carboxyl methyltransferase</fullName>
    </alternativeName>
    <alternativeName>
        <fullName evidence="9">Protein L-isoaspartyl methyltransferase</fullName>
    </alternativeName>
    <alternativeName>
        <fullName evidence="10">Protein-beta-aspartate methyltransferase</fullName>
    </alternativeName>
</protein>
<dbReference type="EMBL" id="CP074132">
    <property type="protein sequence ID" value="QUX28947.1"/>
    <property type="molecule type" value="Genomic_DNA"/>
</dbReference>
<dbReference type="Proteomes" id="UP000678016">
    <property type="component" value="Chromosome"/>
</dbReference>
<proteinExistence type="inferred from homology"/>
<comment type="similarity">
    <text evidence="2">Belongs to the methyltransferase superfamily. L-isoaspartyl/D-aspartyl protein methyltransferase family.</text>
</comment>
<accession>A0ABX8C497</accession>
<dbReference type="InterPro" id="IPR029063">
    <property type="entry name" value="SAM-dependent_MTases_sf"/>
</dbReference>
<evidence type="ECO:0000256" key="6">
    <source>
        <dbReference type="ARBA" id="ARBA00022603"/>
    </source>
</evidence>
<gene>
    <name evidence="13" type="ORF">KGD83_27805</name>
</gene>
<evidence type="ECO:0000256" key="12">
    <source>
        <dbReference type="SAM" id="MobiDB-lite"/>
    </source>
</evidence>
<evidence type="ECO:0000256" key="4">
    <source>
        <dbReference type="ARBA" id="ARBA00013346"/>
    </source>
</evidence>